<dbReference type="Pfam" id="PF05569">
    <property type="entry name" value="Peptidase_M56"/>
    <property type="match status" value="1"/>
</dbReference>
<evidence type="ECO:0000256" key="8">
    <source>
        <dbReference type="ARBA" id="ARBA00022989"/>
    </source>
</evidence>
<feature type="transmembrane region" description="Helical" evidence="10">
    <location>
        <begin position="6"/>
        <end position="25"/>
    </location>
</feature>
<dbReference type="InterPro" id="IPR051045">
    <property type="entry name" value="TonB-dependent_transducer"/>
</dbReference>
<dbReference type="GO" id="GO:0055085">
    <property type="term" value="P:transmembrane transport"/>
    <property type="evidence" value="ECO:0007669"/>
    <property type="project" value="InterPro"/>
</dbReference>
<dbReference type="Proteomes" id="UP000560658">
    <property type="component" value="Unassembled WGS sequence"/>
</dbReference>
<keyword evidence="8 10" id="KW-1133">Transmembrane helix</keyword>
<evidence type="ECO:0000313" key="12">
    <source>
        <dbReference type="EMBL" id="MBB4042599.1"/>
    </source>
</evidence>
<keyword evidence="3" id="KW-0813">Transport</keyword>
<gene>
    <name evidence="12" type="ORF">GGR06_000358</name>
</gene>
<reference evidence="12" key="1">
    <citation type="submission" date="2020-08" db="EMBL/GenBank/DDBJ databases">
        <title>Genomic Encyclopedia of Type Strains, Phase IV (KMG-IV): sequencing the most valuable type-strain genomes for metagenomic binning, comparative biology and taxonomic classification.</title>
        <authorList>
            <person name="Goeker M."/>
        </authorList>
    </citation>
    <scope>NUCLEOTIDE SEQUENCE [LARGE SCALE GENOMIC DNA]</scope>
    <source>
        <strain evidence="12">DSM 105720</strain>
    </source>
</reference>
<dbReference type="PANTHER" id="PTHR33446:SF2">
    <property type="entry name" value="PROTEIN TONB"/>
    <property type="match status" value="1"/>
</dbReference>
<feature type="domain" description="TonB C-terminal" evidence="11">
    <location>
        <begin position="366"/>
        <end position="462"/>
    </location>
</feature>
<keyword evidence="9 10" id="KW-0472">Membrane</keyword>
<evidence type="ECO:0000256" key="2">
    <source>
        <dbReference type="ARBA" id="ARBA00006555"/>
    </source>
</evidence>
<protein>
    <submittedName>
        <fullName evidence="12">TonB family protein</fullName>
    </submittedName>
</protein>
<dbReference type="GO" id="GO:0015031">
    <property type="term" value="P:protein transport"/>
    <property type="evidence" value="ECO:0007669"/>
    <property type="project" value="UniProtKB-KW"/>
</dbReference>
<evidence type="ECO:0000256" key="6">
    <source>
        <dbReference type="ARBA" id="ARBA00022692"/>
    </source>
</evidence>
<feature type="transmembrane region" description="Helical" evidence="10">
    <location>
        <begin position="274"/>
        <end position="294"/>
    </location>
</feature>
<evidence type="ECO:0000256" key="10">
    <source>
        <dbReference type="SAM" id="Phobius"/>
    </source>
</evidence>
<dbReference type="InterPro" id="IPR006260">
    <property type="entry name" value="TonB/TolA_C"/>
</dbReference>
<evidence type="ECO:0000256" key="9">
    <source>
        <dbReference type="ARBA" id="ARBA00023136"/>
    </source>
</evidence>
<evidence type="ECO:0000256" key="1">
    <source>
        <dbReference type="ARBA" id="ARBA00004383"/>
    </source>
</evidence>
<dbReference type="CDD" id="cd07341">
    <property type="entry name" value="M56_BlaR1_MecR1_like"/>
    <property type="match status" value="1"/>
</dbReference>
<evidence type="ECO:0000256" key="5">
    <source>
        <dbReference type="ARBA" id="ARBA00022519"/>
    </source>
</evidence>
<dbReference type="InterPro" id="IPR008756">
    <property type="entry name" value="Peptidase_M56"/>
</dbReference>
<name>A0A840CVJ2_9BACE</name>
<dbReference type="PROSITE" id="PS52015">
    <property type="entry name" value="TONB_CTD"/>
    <property type="match status" value="2"/>
</dbReference>
<accession>A0A840CVJ2</accession>
<dbReference type="GO" id="GO:0031992">
    <property type="term" value="F:energy transducer activity"/>
    <property type="evidence" value="ECO:0007669"/>
    <property type="project" value="TreeGrafter"/>
</dbReference>
<dbReference type="NCBIfam" id="TIGR01352">
    <property type="entry name" value="tonB_Cterm"/>
    <property type="match status" value="2"/>
</dbReference>
<evidence type="ECO:0000256" key="4">
    <source>
        <dbReference type="ARBA" id="ARBA00022475"/>
    </source>
</evidence>
<feature type="transmembrane region" description="Helical" evidence="10">
    <location>
        <begin position="37"/>
        <end position="58"/>
    </location>
</feature>
<keyword evidence="13" id="KW-1185">Reference proteome</keyword>
<comment type="similarity">
    <text evidence="2">Belongs to the TonB family.</text>
</comment>
<dbReference type="FunFam" id="3.30.1150.10:FF:000002">
    <property type="entry name" value="Energy transducer TonB"/>
    <property type="match status" value="2"/>
</dbReference>
<evidence type="ECO:0000256" key="7">
    <source>
        <dbReference type="ARBA" id="ARBA00022927"/>
    </source>
</evidence>
<sequence length="596" mass="67582">MSTEIAYFLKINVAIALFYAFYRLFFHKDTFFLWRRVTLLCFFIVSLLYPLMNMQGWIRSQEPMVAMVDLYTTVLPELVIQPTQTSDIHWQTILIQAIQVAYWCGVALLALRFLIQLGSIIRLHFSSPKGCLQGTRVHYLNKEIGPFSFFHWIFIHPSSHTESEIREIITHETTHAQQYHSADVIISEIMCICCWFNPFIWLMKREVRSNLEYMADYHVLKAGHDSKSYQYNLLGLAHHKAAANLSNSFNVLPLKNRIKMMNKRRTQKVGKTKYLMFIPLAILLMIVSNIEVVARSTGEWAKELIEQTDVQVLTPPEIINSSNELTPPEIILQDKKSTPKIVFVPPKIVYDDPVYAAVEEMPTFPGGIEAMMEYLKENIRYPAEAHKKATQGRVIAQFVVKKDGSISGAKIIRGVDPLLDKEALRVINSMPNWTPGKQNGKAVNVQFTIPIGFSLDKQESAAPKAIEEPDVSEIVVVGYGADKATTDNKVYERVDQMPQFPGGTEGLMKYLSQNIKYPTIAQKNKEEGRVIVKMVVGADGNLSNIEIVRGVSPLLDAEAVRVVSGMPKWVPGQMQGKPVPVKYTIPVHFRLQKPAN</sequence>
<keyword evidence="7" id="KW-0653">Protein transport</keyword>
<comment type="subcellular location">
    <subcellularLocation>
        <location evidence="1">Cell inner membrane</location>
        <topology evidence="1">Single-pass membrane protein</topology>
        <orientation evidence="1">Periplasmic side</orientation>
    </subcellularLocation>
</comment>
<keyword evidence="4" id="KW-1003">Cell membrane</keyword>
<evidence type="ECO:0000313" key="13">
    <source>
        <dbReference type="Proteomes" id="UP000560658"/>
    </source>
</evidence>
<dbReference type="SUPFAM" id="SSF74653">
    <property type="entry name" value="TolA/TonB C-terminal domain"/>
    <property type="match status" value="2"/>
</dbReference>
<dbReference type="EMBL" id="JACIER010000001">
    <property type="protein sequence ID" value="MBB4042599.1"/>
    <property type="molecule type" value="Genomic_DNA"/>
</dbReference>
<evidence type="ECO:0000256" key="3">
    <source>
        <dbReference type="ARBA" id="ARBA00022448"/>
    </source>
</evidence>
<dbReference type="InterPro" id="IPR037682">
    <property type="entry name" value="TonB_C"/>
</dbReference>
<dbReference type="AlphaFoldDB" id="A0A840CVJ2"/>
<dbReference type="Pfam" id="PF03544">
    <property type="entry name" value="TonB_C"/>
    <property type="match status" value="2"/>
</dbReference>
<dbReference type="Gene3D" id="3.30.1150.10">
    <property type="match status" value="2"/>
</dbReference>
<dbReference type="RefSeq" id="WP_044159757.1">
    <property type="nucleotide sequence ID" value="NZ_JACIER010000001.1"/>
</dbReference>
<evidence type="ECO:0000259" key="11">
    <source>
        <dbReference type="PROSITE" id="PS52015"/>
    </source>
</evidence>
<comment type="caution">
    <text evidence="12">The sequence shown here is derived from an EMBL/GenBank/DDBJ whole genome shotgun (WGS) entry which is preliminary data.</text>
</comment>
<keyword evidence="6 10" id="KW-0812">Transmembrane</keyword>
<keyword evidence="5" id="KW-0997">Cell inner membrane</keyword>
<dbReference type="GO" id="GO:0098797">
    <property type="term" value="C:plasma membrane protein complex"/>
    <property type="evidence" value="ECO:0007669"/>
    <property type="project" value="TreeGrafter"/>
</dbReference>
<feature type="domain" description="TonB C-terminal" evidence="11">
    <location>
        <begin position="502"/>
        <end position="596"/>
    </location>
</feature>
<proteinExistence type="inferred from homology"/>
<feature type="transmembrane region" description="Helical" evidence="10">
    <location>
        <begin position="93"/>
        <end position="115"/>
    </location>
</feature>
<organism evidence="12 13">
    <name type="scientific">Bacteroides reticulotermitis</name>
    <dbReference type="NCBI Taxonomy" id="1133319"/>
    <lineage>
        <taxon>Bacteria</taxon>
        <taxon>Pseudomonadati</taxon>
        <taxon>Bacteroidota</taxon>
        <taxon>Bacteroidia</taxon>
        <taxon>Bacteroidales</taxon>
        <taxon>Bacteroidaceae</taxon>
        <taxon>Bacteroides</taxon>
    </lineage>
</organism>
<dbReference type="PANTHER" id="PTHR33446">
    <property type="entry name" value="PROTEIN TONB-RELATED"/>
    <property type="match status" value="1"/>
</dbReference>